<evidence type="ECO:0000313" key="6">
    <source>
        <dbReference type="EMBL" id="GET44809.1"/>
    </source>
</evidence>
<accession>A0A5M4B5J3</accession>
<dbReference type="OrthoDB" id="743079at2"/>
<dbReference type="GO" id="GO:0016491">
    <property type="term" value="F:oxidoreductase activity"/>
    <property type="evidence" value="ECO:0007669"/>
    <property type="project" value="InterPro"/>
</dbReference>
<keyword evidence="3" id="KW-1015">Disulfide bond</keyword>
<dbReference type="PROSITE" id="PS51352">
    <property type="entry name" value="THIOREDOXIN_2"/>
    <property type="match status" value="1"/>
</dbReference>
<dbReference type="Pfam" id="PF08534">
    <property type="entry name" value="Redoxin"/>
    <property type="match status" value="1"/>
</dbReference>
<comment type="subcellular location">
    <subcellularLocation>
        <location evidence="1">Cell envelope</location>
    </subcellularLocation>
</comment>
<dbReference type="SUPFAM" id="SSF52833">
    <property type="entry name" value="Thioredoxin-like"/>
    <property type="match status" value="1"/>
</dbReference>
<evidence type="ECO:0000259" key="5">
    <source>
        <dbReference type="PROSITE" id="PS51352"/>
    </source>
</evidence>
<evidence type="ECO:0000256" key="4">
    <source>
        <dbReference type="ARBA" id="ARBA00023284"/>
    </source>
</evidence>
<dbReference type="GO" id="GO:0030313">
    <property type="term" value="C:cell envelope"/>
    <property type="evidence" value="ECO:0007669"/>
    <property type="project" value="UniProtKB-SubCell"/>
</dbReference>
<dbReference type="AlphaFoldDB" id="A0A5M4B5J3"/>
<dbReference type="GO" id="GO:0017004">
    <property type="term" value="P:cytochrome complex assembly"/>
    <property type="evidence" value="ECO:0007669"/>
    <property type="project" value="UniProtKB-KW"/>
</dbReference>
<reference evidence="7" key="1">
    <citation type="journal article" date="2020" name="Int. J. Syst. Evol. Microbiol.">
        <title>Capnocytophaga felis sp. nov. isolated from the feline oral cavity.</title>
        <authorList>
            <person name="Suzuki M."/>
            <person name="Umeda K."/>
            <person name="Kimura M."/>
            <person name="Imaoka K."/>
            <person name="Morikawa S."/>
            <person name="Maeda K."/>
        </authorList>
    </citation>
    <scope>NUCLEOTIDE SEQUENCE [LARGE SCALE GENOMIC DNA]</scope>
    <source>
        <strain evidence="7">KC07070</strain>
    </source>
</reference>
<dbReference type="InterPro" id="IPR013766">
    <property type="entry name" value="Thioredoxin_domain"/>
</dbReference>
<dbReference type="InterPro" id="IPR036249">
    <property type="entry name" value="Thioredoxin-like_sf"/>
</dbReference>
<comment type="caution">
    <text evidence="6">The sequence shown here is derived from an EMBL/GenBank/DDBJ whole genome shotgun (WGS) entry which is preliminary data.</text>
</comment>
<proteinExistence type="predicted"/>
<dbReference type="Gene3D" id="3.40.30.10">
    <property type="entry name" value="Glutaredoxin"/>
    <property type="match status" value="1"/>
</dbReference>
<keyword evidence="7" id="KW-1185">Reference proteome</keyword>
<keyword evidence="2" id="KW-0201">Cytochrome c-type biogenesis</keyword>
<dbReference type="InterPro" id="IPR050553">
    <property type="entry name" value="Thioredoxin_ResA/DsbE_sf"/>
</dbReference>
<evidence type="ECO:0000256" key="2">
    <source>
        <dbReference type="ARBA" id="ARBA00022748"/>
    </source>
</evidence>
<feature type="domain" description="Thioredoxin" evidence="5">
    <location>
        <begin position="311"/>
        <end position="451"/>
    </location>
</feature>
<evidence type="ECO:0000313" key="7">
    <source>
        <dbReference type="Proteomes" id="UP000398217"/>
    </source>
</evidence>
<dbReference type="PANTHER" id="PTHR42852:SF6">
    <property type="entry name" value="THIOL:DISULFIDE INTERCHANGE PROTEIN DSBE"/>
    <property type="match status" value="1"/>
</dbReference>
<dbReference type="CDD" id="cd02966">
    <property type="entry name" value="TlpA_like_family"/>
    <property type="match status" value="1"/>
</dbReference>
<dbReference type="Proteomes" id="UP000398217">
    <property type="component" value="Unassembled WGS sequence"/>
</dbReference>
<organism evidence="6 7">
    <name type="scientific">Capnocytophaga felis</name>
    <dbReference type="NCBI Taxonomy" id="2267611"/>
    <lineage>
        <taxon>Bacteria</taxon>
        <taxon>Pseudomonadati</taxon>
        <taxon>Bacteroidota</taxon>
        <taxon>Flavobacteriia</taxon>
        <taxon>Flavobacteriales</taxon>
        <taxon>Flavobacteriaceae</taxon>
        <taxon>Capnocytophaga</taxon>
    </lineage>
</organism>
<gene>
    <name evidence="6" type="ORF">RCZ01_01110</name>
</gene>
<dbReference type="PANTHER" id="PTHR42852">
    <property type="entry name" value="THIOL:DISULFIDE INTERCHANGE PROTEIN DSBE"/>
    <property type="match status" value="1"/>
</dbReference>
<name>A0A5M4B5J3_9FLAO</name>
<evidence type="ECO:0000256" key="3">
    <source>
        <dbReference type="ARBA" id="ARBA00023157"/>
    </source>
</evidence>
<protein>
    <recommendedName>
        <fullName evidence="5">Thioredoxin domain-containing protein</fullName>
    </recommendedName>
</protein>
<sequence>MTSFSIMKKLFIVTLATLSFVACEKKNEYITVSGQIKNHNGTNFQLIGRDIERDLKINPDGSFSDTLTKAGYYTISGQSGHYVPVYLPQGGEINIVIDDQNPLETKFLGKDTIASVYLREKSKLTKELQNTFNDLFEKNVSNFKSSLNEINKKYGEFLKNYKGLPEDFITLEERANKFIDLHLKVIYPQFHYSLTGTEIKLPAEFEAEIAKIDYDNADDFSMFDEYKRLIDENFFSKFDFTNPDWNSVIGYIRSLKSENIKSHLSQFLVQGMSAGNSFETNQILFDAIKELSKNKELVTLAETDFLNFKKLRPEAPSPSFNFENFAGGKTSLESLKGKLVYIDVWATWCVPCLNEFPALQALEKEYHGKDIVFVSISVDKDKQKWIDYQKAKKLDGIQLHADFEAEVTFSKAYTIKTIPRFILIDKNGNIINADAPRPSEPEIKKLIDDNL</sequence>
<keyword evidence="4" id="KW-0676">Redox-active center</keyword>
<evidence type="ECO:0000256" key="1">
    <source>
        <dbReference type="ARBA" id="ARBA00004196"/>
    </source>
</evidence>
<dbReference type="InterPro" id="IPR013740">
    <property type="entry name" value="Redoxin"/>
</dbReference>
<dbReference type="EMBL" id="BLBC01000003">
    <property type="protein sequence ID" value="GET44809.1"/>
    <property type="molecule type" value="Genomic_DNA"/>
</dbReference>